<feature type="transmembrane region" description="Helical" evidence="1">
    <location>
        <begin position="239"/>
        <end position="258"/>
    </location>
</feature>
<organism evidence="2 3">
    <name type="scientific">Shewanella corallii</name>
    <dbReference type="NCBI Taxonomy" id="560080"/>
    <lineage>
        <taxon>Bacteria</taxon>
        <taxon>Pseudomonadati</taxon>
        <taxon>Pseudomonadota</taxon>
        <taxon>Gammaproteobacteria</taxon>
        <taxon>Alteromonadales</taxon>
        <taxon>Shewanellaceae</taxon>
        <taxon>Shewanella</taxon>
    </lineage>
</organism>
<dbReference type="Pfam" id="PF09955">
    <property type="entry name" value="DUF2189"/>
    <property type="match status" value="1"/>
</dbReference>
<keyword evidence="3" id="KW-1185">Reference proteome</keyword>
<feature type="transmembrane region" description="Helical" evidence="1">
    <location>
        <begin position="172"/>
        <end position="193"/>
    </location>
</feature>
<feature type="transmembrane region" description="Helical" evidence="1">
    <location>
        <begin position="214"/>
        <end position="233"/>
    </location>
</feature>
<evidence type="ECO:0000313" key="3">
    <source>
        <dbReference type="Proteomes" id="UP001202831"/>
    </source>
</evidence>
<keyword evidence="1" id="KW-0812">Transmembrane</keyword>
<keyword evidence="1" id="KW-1133">Transmembrane helix</keyword>
<dbReference type="RefSeq" id="WP_115136773.1">
    <property type="nucleotide sequence ID" value="NZ_JAKIKT010000010.1"/>
</dbReference>
<sequence>MAQIIKPDENTKEEAVHHEPYARTIPSNKLDALAPLHWLALALNDFRKAPVLSLSYGALFTLMAFGIFGAVYLHGSHLVILPTLVIFVLAGPFLATGLYDISWELEKGHSPSLGHALHAMGRNSVSSWGFAVLLAVIMIFWTRVAALLHALYPATQGAHLEEYLPFLALGSLFGTVFAMAVFGISAFSLPLVIERKVDMMTAIFSSVHAVHSNPVPMILWAGIILMGVLVGFATAGIGLMITMPVIAYATWHGYIATIHTKHKRHYE</sequence>
<dbReference type="Proteomes" id="UP001202831">
    <property type="component" value="Unassembled WGS sequence"/>
</dbReference>
<name>A0ABT0NC10_9GAMM</name>
<dbReference type="EMBL" id="JAKIKT010000010">
    <property type="protein sequence ID" value="MCL2916017.1"/>
    <property type="molecule type" value="Genomic_DNA"/>
</dbReference>
<evidence type="ECO:0000256" key="1">
    <source>
        <dbReference type="SAM" id="Phobius"/>
    </source>
</evidence>
<gene>
    <name evidence="2" type="ORF">L2725_19950</name>
</gene>
<feature type="transmembrane region" description="Helical" evidence="1">
    <location>
        <begin position="51"/>
        <end position="73"/>
    </location>
</feature>
<evidence type="ECO:0000313" key="2">
    <source>
        <dbReference type="EMBL" id="MCL2916017.1"/>
    </source>
</evidence>
<feature type="transmembrane region" description="Helical" evidence="1">
    <location>
        <begin position="79"/>
        <end position="99"/>
    </location>
</feature>
<reference evidence="2 3" key="1">
    <citation type="submission" date="2022-01" db="EMBL/GenBank/DDBJ databases">
        <title>Whole genome-based taxonomy of the Shewanellaceae.</title>
        <authorList>
            <person name="Martin-Rodriguez A.J."/>
        </authorList>
    </citation>
    <scope>NUCLEOTIDE SEQUENCE [LARGE SCALE GENOMIC DNA]</scope>
    <source>
        <strain evidence="2 3">DSM 21332</strain>
    </source>
</reference>
<comment type="caution">
    <text evidence="2">The sequence shown here is derived from an EMBL/GenBank/DDBJ whole genome shotgun (WGS) entry which is preliminary data.</text>
</comment>
<accession>A0ABT0NC10</accession>
<proteinExistence type="predicted"/>
<keyword evidence="1" id="KW-0472">Membrane</keyword>
<feature type="transmembrane region" description="Helical" evidence="1">
    <location>
        <begin position="128"/>
        <end position="152"/>
    </location>
</feature>
<dbReference type="InterPro" id="IPR018692">
    <property type="entry name" value="DUF2189"/>
</dbReference>
<protein>
    <submittedName>
        <fullName evidence="2">DUF2189 domain-containing protein</fullName>
    </submittedName>
</protein>